<keyword evidence="2" id="KW-0805">Transcription regulation</keyword>
<dbReference type="KEGG" id="fri:FraEuI1c_4219"/>
<dbReference type="EMBL" id="CP002299">
    <property type="protein sequence ID" value="ADP82218.1"/>
    <property type="molecule type" value="Genomic_DNA"/>
</dbReference>
<evidence type="ECO:0000313" key="6">
    <source>
        <dbReference type="EMBL" id="ADP82218.1"/>
    </source>
</evidence>
<comment type="similarity">
    <text evidence="1">Belongs to the LysR transcriptional regulatory family.</text>
</comment>
<keyword evidence="4" id="KW-0804">Transcription</keyword>
<organism evidence="6 7">
    <name type="scientific">Pseudofrankia inefficax (strain DSM 45817 / CECT 9037 / DDB 130130 / EuI1c)</name>
    <name type="common">Frankia inefficax</name>
    <dbReference type="NCBI Taxonomy" id="298654"/>
    <lineage>
        <taxon>Bacteria</taxon>
        <taxon>Bacillati</taxon>
        <taxon>Actinomycetota</taxon>
        <taxon>Actinomycetes</taxon>
        <taxon>Frankiales</taxon>
        <taxon>Frankiaceae</taxon>
        <taxon>Pseudofrankia</taxon>
    </lineage>
</organism>
<evidence type="ECO:0000256" key="2">
    <source>
        <dbReference type="ARBA" id="ARBA00023015"/>
    </source>
</evidence>
<dbReference type="SUPFAM" id="SSF46785">
    <property type="entry name" value="Winged helix' DNA-binding domain"/>
    <property type="match status" value="1"/>
</dbReference>
<dbReference type="InterPro" id="IPR036390">
    <property type="entry name" value="WH_DNA-bd_sf"/>
</dbReference>
<dbReference type="InterPro" id="IPR005119">
    <property type="entry name" value="LysR_subst-bd"/>
</dbReference>
<dbReference type="Gene3D" id="3.40.190.10">
    <property type="entry name" value="Periplasmic binding protein-like II"/>
    <property type="match status" value="2"/>
</dbReference>
<keyword evidence="7" id="KW-1185">Reference proteome</keyword>
<accession>E3JAM6</accession>
<name>E3JAM6_PSEI1</name>
<evidence type="ECO:0000313" key="7">
    <source>
        <dbReference type="Proteomes" id="UP000002484"/>
    </source>
</evidence>
<gene>
    <name evidence="6" type="ordered locus">FraEuI1c_4219</name>
</gene>
<dbReference type="FunFam" id="1.10.10.10:FF:000001">
    <property type="entry name" value="LysR family transcriptional regulator"/>
    <property type="match status" value="1"/>
</dbReference>
<dbReference type="SUPFAM" id="SSF53850">
    <property type="entry name" value="Periplasmic binding protein-like II"/>
    <property type="match status" value="1"/>
</dbReference>
<evidence type="ECO:0000256" key="4">
    <source>
        <dbReference type="ARBA" id="ARBA00023163"/>
    </source>
</evidence>
<dbReference type="InterPro" id="IPR036388">
    <property type="entry name" value="WH-like_DNA-bd_sf"/>
</dbReference>
<dbReference type="GO" id="GO:0005829">
    <property type="term" value="C:cytosol"/>
    <property type="evidence" value="ECO:0007669"/>
    <property type="project" value="TreeGrafter"/>
</dbReference>
<dbReference type="GO" id="GO:0003677">
    <property type="term" value="F:DNA binding"/>
    <property type="evidence" value="ECO:0007669"/>
    <property type="project" value="UniProtKB-KW"/>
</dbReference>
<dbReference type="AlphaFoldDB" id="E3JAM6"/>
<reference evidence="6 7" key="1">
    <citation type="submission" date="2010-10" db="EMBL/GenBank/DDBJ databases">
        <title>Complete sequence of Frankia sp. EuI1c.</title>
        <authorList>
            <consortium name="US DOE Joint Genome Institute"/>
            <person name="Lucas S."/>
            <person name="Copeland A."/>
            <person name="Lapidus A."/>
            <person name="Cheng J.-F."/>
            <person name="Bruce D."/>
            <person name="Goodwin L."/>
            <person name="Pitluck S."/>
            <person name="Chertkov O."/>
            <person name="Detter J.C."/>
            <person name="Han C."/>
            <person name="Tapia R."/>
            <person name="Land M."/>
            <person name="Hauser L."/>
            <person name="Jeffries C."/>
            <person name="Kyrpides N."/>
            <person name="Ivanova N."/>
            <person name="Mikhailova N."/>
            <person name="Beauchemin N."/>
            <person name="Sen A."/>
            <person name="Sur S.A."/>
            <person name="Gtari M."/>
            <person name="Wall L."/>
            <person name="Tisa L."/>
            <person name="Woyke T."/>
        </authorList>
    </citation>
    <scope>NUCLEOTIDE SEQUENCE [LARGE SCALE GENOMIC DNA]</scope>
    <source>
        <strain evidence="7">DSM 45817 / CECT 9037 / EuI1c</strain>
    </source>
</reference>
<evidence type="ECO:0000256" key="3">
    <source>
        <dbReference type="ARBA" id="ARBA00023125"/>
    </source>
</evidence>
<dbReference type="PANTHER" id="PTHR30419">
    <property type="entry name" value="HTH-TYPE TRANSCRIPTIONAL REGULATOR YBHD"/>
    <property type="match status" value="1"/>
</dbReference>
<dbReference type="STRING" id="298654.FraEuI1c_4219"/>
<dbReference type="InterPro" id="IPR000847">
    <property type="entry name" value="LysR_HTH_N"/>
</dbReference>
<feature type="domain" description="HTH lysR-type" evidence="5">
    <location>
        <begin position="15"/>
        <end position="72"/>
    </location>
</feature>
<dbReference type="Proteomes" id="UP000002484">
    <property type="component" value="Chromosome"/>
</dbReference>
<dbReference type="Pfam" id="PF00126">
    <property type="entry name" value="HTH_1"/>
    <property type="match status" value="1"/>
</dbReference>
<dbReference type="PRINTS" id="PR00039">
    <property type="entry name" value="HTHLYSR"/>
</dbReference>
<dbReference type="RefSeq" id="WP_013425336.1">
    <property type="nucleotide sequence ID" value="NC_014666.1"/>
</dbReference>
<evidence type="ECO:0000256" key="1">
    <source>
        <dbReference type="ARBA" id="ARBA00009437"/>
    </source>
</evidence>
<sequence length="311" mass="32571">MDRARTTDLTVARDLTIAQLRSVLAVAETGSFTAAAARTLLSQPALSRTVQDVERTVGTRLFDRTTRSVTPTTQGREFLAVARDIVGGFDDGLGRFAAYVDGRSGTLHVTALPSLAATVLPDVAAAFAAERPQVGVRVLEGNASQVLRQLHDGRADLALTEDPGQVRGLRVQAVGEDEMIAIVPPGHELQAAGRTTWKQLARYPFIAIESGTSLRRLADDAFARAGAAPTHRIETTSVATAGGLVASGFGVSAVTRAVLPLVAFAQTAVVPIDEPAIARSIALVHPEVPQPSALTMAFAAAVTAALRRRSG</sequence>
<proteinExistence type="inferred from homology"/>
<dbReference type="PROSITE" id="PS50931">
    <property type="entry name" value="HTH_LYSR"/>
    <property type="match status" value="1"/>
</dbReference>
<dbReference type="Pfam" id="PF03466">
    <property type="entry name" value="LysR_substrate"/>
    <property type="match status" value="1"/>
</dbReference>
<keyword evidence="3" id="KW-0238">DNA-binding</keyword>
<dbReference type="GO" id="GO:0003700">
    <property type="term" value="F:DNA-binding transcription factor activity"/>
    <property type="evidence" value="ECO:0007669"/>
    <property type="project" value="InterPro"/>
</dbReference>
<protein>
    <submittedName>
        <fullName evidence="6">Transcriptional regulator, LysR family</fullName>
    </submittedName>
</protein>
<dbReference type="InterPro" id="IPR050950">
    <property type="entry name" value="HTH-type_LysR_regulators"/>
</dbReference>
<dbReference type="HOGENOM" id="CLU_039613_6_5_11"/>
<evidence type="ECO:0000259" key="5">
    <source>
        <dbReference type="PROSITE" id="PS50931"/>
    </source>
</evidence>
<dbReference type="InParanoid" id="E3JAM6"/>
<dbReference type="Gene3D" id="1.10.10.10">
    <property type="entry name" value="Winged helix-like DNA-binding domain superfamily/Winged helix DNA-binding domain"/>
    <property type="match status" value="1"/>
</dbReference>
<dbReference type="eggNOG" id="COG0583">
    <property type="taxonomic scope" value="Bacteria"/>
</dbReference>